<evidence type="ECO:0000256" key="1">
    <source>
        <dbReference type="ARBA" id="ARBA00004123"/>
    </source>
</evidence>
<dbReference type="SMART" id="SM00432">
    <property type="entry name" value="MADS"/>
    <property type="match status" value="1"/>
</dbReference>
<feature type="domain" description="MADS-box" evidence="7">
    <location>
        <begin position="1"/>
        <end position="61"/>
    </location>
</feature>
<comment type="caution">
    <text evidence="8">The sequence shown here is derived from an EMBL/GenBank/DDBJ whole genome shotgun (WGS) entry which is preliminary data.</text>
</comment>
<dbReference type="GO" id="GO:0045944">
    <property type="term" value="P:positive regulation of transcription by RNA polymerase II"/>
    <property type="evidence" value="ECO:0007669"/>
    <property type="project" value="InterPro"/>
</dbReference>
<dbReference type="FunFam" id="3.40.1810.10:FF:000028">
    <property type="entry name" value="Agamous-like MADS-box protein AGL66 isoform A"/>
    <property type="match status" value="1"/>
</dbReference>
<comment type="subcellular location">
    <subcellularLocation>
        <location evidence="1">Nucleus</location>
    </subcellularLocation>
</comment>
<keyword evidence="2" id="KW-0805">Transcription regulation</keyword>
<evidence type="ECO:0000256" key="4">
    <source>
        <dbReference type="ARBA" id="ARBA00023163"/>
    </source>
</evidence>
<dbReference type="InterPro" id="IPR050142">
    <property type="entry name" value="MADS-box/MEF2_TF"/>
</dbReference>
<dbReference type="GO" id="GO:0005634">
    <property type="term" value="C:nucleus"/>
    <property type="evidence" value="ECO:0007669"/>
    <property type="project" value="UniProtKB-SubCell"/>
</dbReference>
<dbReference type="GO" id="GO:0000977">
    <property type="term" value="F:RNA polymerase II transcription regulatory region sequence-specific DNA binding"/>
    <property type="evidence" value="ECO:0007669"/>
    <property type="project" value="InterPro"/>
</dbReference>
<dbReference type="AlphaFoldDB" id="A0AA41SP25"/>
<keyword evidence="4" id="KW-0804">Transcription</keyword>
<dbReference type="InterPro" id="IPR036879">
    <property type="entry name" value="TF_MADSbox_sf"/>
</dbReference>
<dbReference type="PRINTS" id="PR00404">
    <property type="entry name" value="MADSDOMAIN"/>
</dbReference>
<dbReference type="EMBL" id="JAJJMA010192704">
    <property type="protein sequence ID" value="MCL7038655.1"/>
    <property type="molecule type" value="Genomic_DNA"/>
</dbReference>
<dbReference type="InterPro" id="IPR002100">
    <property type="entry name" value="TF_MADSbox"/>
</dbReference>
<dbReference type="PROSITE" id="PS50066">
    <property type="entry name" value="MADS_BOX_2"/>
    <property type="match status" value="1"/>
</dbReference>
<name>A0AA41SP25_PAPNU</name>
<dbReference type="Proteomes" id="UP001177140">
    <property type="component" value="Unassembled WGS sequence"/>
</dbReference>
<keyword evidence="5" id="KW-0539">Nucleus</keyword>
<evidence type="ECO:0000256" key="5">
    <source>
        <dbReference type="ARBA" id="ARBA00023242"/>
    </source>
</evidence>
<dbReference type="SUPFAM" id="SSF55455">
    <property type="entry name" value="SRF-like"/>
    <property type="match status" value="1"/>
</dbReference>
<proteinExistence type="predicted"/>
<keyword evidence="6" id="KW-0175">Coiled coil</keyword>
<dbReference type="Gene3D" id="3.40.1810.10">
    <property type="entry name" value="Transcription factor, MADS-box"/>
    <property type="match status" value="1"/>
</dbReference>
<feature type="coiled-coil region" evidence="6">
    <location>
        <begin position="120"/>
        <end position="181"/>
    </location>
</feature>
<evidence type="ECO:0000256" key="6">
    <source>
        <dbReference type="SAM" id="Coils"/>
    </source>
</evidence>
<dbReference type="InterPro" id="IPR033896">
    <property type="entry name" value="MEF2-like_N"/>
</dbReference>
<organism evidence="8 9">
    <name type="scientific">Papaver nudicaule</name>
    <name type="common">Iceland poppy</name>
    <dbReference type="NCBI Taxonomy" id="74823"/>
    <lineage>
        <taxon>Eukaryota</taxon>
        <taxon>Viridiplantae</taxon>
        <taxon>Streptophyta</taxon>
        <taxon>Embryophyta</taxon>
        <taxon>Tracheophyta</taxon>
        <taxon>Spermatophyta</taxon>
        <taxon>Magnoliopsida</taxon>
        <taxon>Ranunculales</taxon>
        <taxon>Papaveraceae</taxon>
        <taxon>Papaveroideae</taxon>
        <taxon>Papaver</taxon>
    </lineage>
</organism>
<gene>
    <name evidence="8" type="ORF">MKW94_024041</name>
</gene>
<protein>
    <recommendedName>
        <fullName evidence="7">MADS-box domain-containing protein</fullName>
    </recommendedName>
</protein>
<dbReference type="CDD" id="cd00265">
    <property type="entry name" value="MADS_MEF2_like"/>
    <property type="match status" value="1"/>
</dbReference>
<dbReference type="PANTHER" id="PTHR48019">
    <property type="entry name" value="SERUM RESPONSE FACTOR HOMOLOG"/>
    <property type="match status" value="1"/>
</dbReference>
<accession>A0AA41SP25</accession>
<reference evidence="8" key="1">
    <citation type="submission" date="2022-03" db="EMBL/GenBank/DDBJ databases">
        <title>A functionally conserved STORR gene fusion in Papaver species that diverged 16.8 million years ago.</title>
        <authorList>
            <person name="Catania T."/>
        </authorList>
    </citation>
    <scope>NUCLEOTIDE SEQUENCE</scope>
    <source>
        <strain evidence="8">S-191538</strain>
    </source>
</reference>
<keyword evidence="3" id="KW-0238">DNA-binding</keyword>
<sequence>MGRTKVEIRKIENQTNRQVTFSKRRNGIIKKSYELSTLCDVDVGVLMFSPSGRLSLFSAKKRIEDILWRFVNLPVHERGQLKNHEFLLRILENLKREEEILSQASSISNSPANDQSAEIVEYLQHEIQISQYQIEDLEKQLRVFEGNPAEISSLVEVEYHEQVLEEALERIRQQKDVLQNKFSSGCMEPGIHQVYSEPESGTMNNGLITSHNNVTNNNIFDDEWVSVSNQNDEPRDSNIQILNFLNSNGLLPIRDYHHQQQTVPSLQLVDTVAPPSAPINVNNCSRHYEEHHRMPGSMISISRNEDATKNKELVPQQQLVRHGYNENEIDVNELPPWTAELMHHASTCFD</sequence>
<keyword evidence="9" id="KW-1185">Reference proteome</keyword>
<evidence type="ECO:0000313" key="9">
    <source>
        <dbReference type="Proteomes" id="UP001177140"/>
    </source>
</evidence>
<evidence type="ECO:0000256" key="3">
    <source>
        <dbReference type="ARBA" id="ARBA00023125"/>
    </source>
</evidence>
<dbReference type="Pfam" id="PF00319">
    <property type="entry name" value="SRF-TF"/>
    <property type="match status" value="1"/>
</dbReference>
<dbReference type="GO" id="GO:0046983">
    <property type="term" value="F:protein dimerization activity"/>
    <property type="evidence" value="ECO:0007669"/>
    <property type="project" value="InterPro"/>
</dbReference>
<evidence type="ECO:0000256" key="2">
    <source>
        <dbReference type="ARBA" id="ARBA00023015"/>
    </source>
</evidence>
<evidence type="ECO:0000313" key="8">
    <source>
        <dbReference type="EMBL" id="MCL7038655.1"/>
    </source>
</evidence>
<evidence type="ECO:0000259" key="7">
    <source>
        <dbReference type="PROSITE" id="PS50066"/>
    </source>
</evidence>